<comment type="caution">
    <text evidence="1">The sequence shown here is derived from an EMBL/GenBank/DDBJ whole genome shotgun (WGS) entry which is preliminary data.</text>
</comment>
<organism evidence="1 2">
    <name type="scientific">Trichinella nativa</name>
    <dbReference type="NCBI Taxonomy" id="6335"/>
    <lineage>
        <taxon>Eukaryota</taxon>
        <taxon>Metazoa</taxon>
        <taxon>Ecdysozoa</taxon>
        <taxon>Nematoda</taxon>
        <taxon>Enoplea</taxon>
        <taxon>Dorylaimia</taxon>
        <taxon>Trichinellida</taxon>
        <taxon>Trichinellidae</taxon>
        <taxon>Trichinella</taxon>
    </lineage>
</organism>
<accession>A0A0V1LEZ2</accession>
<dbReference type="AlphaFoldDB" id="A0A0V1LEZ2"/>
<keyword evidence="2" id="KW-1185">Reference proteome</keyword>
<evidence type="ECO:0000313" key="1">
    <source>
        <dbReference type="EMBL" id="KRZ58054.1"/>
    </source>
</evidence>
<proteinExistence type="predicted"/>
<protein>
    <submittedName>
        <fullName evidence="1">Uncharacterized protein</fullName>
    </submittedName>
</protein>
<dbReference type="Proteomes" id="UP000054721">
    <property type="component" value="Unassembled WGS sequence"/>
</dbReference>
<sequence>MESTKNDVQQELEADGEAEKEYNAAYITECFANDQSCEIGRPKQALTISLLQQRDKCKKNWWGLSG</sequence>
<dbReference type="EMBL" id="JYDW01000064">
    <property type="protein sequence ID" value="KRZ58054.1"/>
    <property type="molecule type" value="Genomic_DNA"/>
</dbReference>
<evidence type="ECO:0000313" key="2">
    <source>
        <dbReference type="Proteomes" id="UP000054721"/>
    </source>
</evidence>
<reference evidence="1 2" key="1">
    <citation type="submission" date="2015-05" db="EMBL/GenBank/DDBJ databases">
        <title>Evolution of Trichinella species and genotypes.</title>
        <authorList>
            <person name="Korhonen P.K."/>
            <person name="Edoardo P."/>
            <person name="Giuseppe L.R."/>
            <person name="Gasser R.B."/>
        </authorList>
    </citation>
    <scope>NUCLEOTIDE SEQUENCE [LARGE SCALE GENOMIC DNA]</scope>
    <source>
        <strain evidence="1">ISS10</strain>
    </source>
</reference>
<name>A0A0V1LEZ2_9BILA</name>
<gene>
    <name evidence="1" type="ORF">T02_2605</name>
</gene>